<evidence type="ECO:0000313" key="7">
    <source>
        <dbReference type="Proteomes" id="UP000606991"/>
    </source>
</evidence>
<dbReference type="FunFam" id="3.40.50.300:FF:000285">
    <property type="entry name" value="Sporulation initiation inhibitor Soj"/>
    <property type="match status" value="1"/>
</dbReference>
<dbReference type="Gene3D" id="3.40.50.300">
    <property type="entry name" value="P-loop containing nucleotide triphosphate hydrolases"/>
    <property type="match status" value="1"/>
</dbReference>
<dbReference type="InterPro" id="IPR027417">
    <property type="entry name" value="P-loop_NTPase"/>
</dbReference>
<proteinExistence type="inferred from homology"/>
<comment type="caution">
    <text evidence="5">The sequence shown here is derived from an EMBL/GenBank/DDBJ whole genome shotgun (WGS) entry which is preliminary data.</text>
</comment>
<feature type="region of interest" description="Disordered" evidence="2">
    <location>
        <begin position="258"/>
        <end position="278"/>
    </location>
</feature>
<dbReference type="Pfam" id="PF13614">
    <property type="entry name" value="AAA_31"/>
    <property type="match status" value="1"/>
</dbReference>
<dbReference type="SUPFAM" id="SSF52540">
    <property type="entry name" value="P-loop containing nucleoside triphosphate hydrolases"/>
    <property type="match status" value="1"/>
</dbReference>
<dbReference type="RefSeq" id="WP_337311871.1">
    <property type="nucleotide sequence ID" value="NZ_JAEKNS010000100.1"/>
</dbReference>
<sequence length="278" mass="30333">MTRIISIANQKGGVGKTTTAVNLAAALAEKGPRILAVDLDPQGHLTINMGCRRPDDLELSVYNVLTDHRVDVADVRLRSDAMKLDFLPANIELSGAELQLVTEFGRESVLKDKLEPIFGEYDYIVIDCPPSLGLLCVNALVASTDVIIPLQCEYFGMKGMQQLQRTIDRVRAKLNPELRIAGILPTIYKSRTLHSQEVLELVRERYGDEVFDITVDSSIRFAETPLAAQSILQYASASPGARAYRALATAVMAQDEHAASGGTANVRGTPVRARASRV</sequence>
<organism evidence="5 6">
    <name type="scientific">Candidatus Aeolococcus gillhamiae</name>
    <dbReference type="NCBI Taxonomy" id="3127015"/>
    <lineage>
        <taxon>Bacteria</taxon>
        <taxon>Bacillati</taxon>
        <taxon>Candidatus Dormiibacterota</taxon>
        <taxon>Candidatus Dormibacteria</taxon>
        <taxon>Candidatus Aeolococcales</taxon>
        <taxon>Candidatus Aeolococcaceae</taxon>
        <taxon>Candidatus Aeolococcus</taxon>
    </lineage>
</organism>
<dbReference type="CDD" id="cd02042">
    <property type="entry name" value="ParAB_family"/>
    <property type="match status" value="1"/>
</dbReference>
<protein>
    <submittedName>
        <fullName evidence="5">Chromosome partitioning ATPase</fullName>
    </submittedName>
    <submittedName>
        <fullName evidence="4">ParA family protein</fullName>
    </submittedName>
</protein>
<evidence type="ECO:0000256" key="2">
    <source>
        <dbReference type="SAM" id="MobiDB-lite"/>
    </source>
</evidence>
<dbReference type="AlphaFoldDB" id="A0A2W5Z835"/>
<dbReference type="InterPro" id="IPR050678">
    <property type="entry name" value="DNA_Partitioning_ATPase"/>
</dbReference>
<accession>A0A2W5Z835</accession>
<evidence type="ECO:0000313" key="6">
    <source>
        <dbReference type="Proteomes" id="UP000248724"/>
    </source>
</evidence>
<gene>
    <name evidence="5" type="ORF">DLM65_11730</name>
    <name evidence="4" type="ORF">JF886_09565</name>
</gene>
<dbReference type="Proteomes" id="UP000248724">
    <property type="component" value="Unassembled WGS sequence"/>
</dbReference>
<accession>A0A934JSW8</accession>
<name>A0A2W5Z835_9BACT</name>
<comment type="similarity">
    <text evidence="1">Belongs to the ParA family.</text>
</comment>
<dbReference type="EMBL" id="QHBU01000231">
    <property type="protein sequence ID" value="PZR78966.1"/>
    <property type="molecule type" value="Genomic_DNA"/>
</dbReference>
<evidence type="ECO:0000259" key="3">
    <source>
        <dbReference type="Pfam" id="PF13614"/>
    </source>
</evidence>
<dbReference type="PANTHER" id="PTHR13696">
    <property type="entry name" value="P-LOOP CONTAINING NUCLEOSIDE TRIPHOSPHATE HYDROLASE"/>
    <property type="match status" value="1"/>
</dbReference>
<reference evidence="5 6" key="1">
    <citation type="journal article" date="2017" name="Nature">
        <title>Atmospheric trace gases support primary production in Antarctic desert surface soil.</title>
        <authorList>
            <person name="Ji M."/>
            <person name="Greening C."/>
            <person name="Vanwonterghem I."/>
            <person name="Carere C.R."/>
            <person name="Bay S.K."/>
            <person name="Steen J.A."/>
            <person name="Montgomery K."/>
            <person name="Lines T."/>
            <person name="Beardall J."/>
            <person name="van Dorst J."/>
            <person name="Snape I."/>
            <person name="Stott M.B."/>
            <person name="Hugenholtz P."/>
            <person name="Ferrari B.C."/>
        </authorList>
    </citation>
    <scope>NUCLEOTIDE SEQUENCE [LARGE SCALE GENOMIC DNA]</scope>
    <source>
        <strain evidence="5">RRmetagenome_bin12</strain>
    </source>
</reference>
<reference evidence="4 7" key="3">
    <citation type="submission" date="2020-10" db="EMBL/GenBank/DDBJ databases">
        <title>Ca. Dormibacterota MAGs.</title>
        <authorList>
            <person name="Montgomery K."/>
        </authorList>
    </citation>
    <scope>NUCLEOTIDE SEQUENCE [LARGE SCALE GENOMIC DNA]</scope>
    <source>
        <strain evidence="4">SC8812_S17_18</strain>
    </source>
</reference>
<feature type="domain" description="AAA" evidence="3">
    <location>
        <begin position="3"/>
        <end position="180"/>
    </location>
</feature>
<evidence type="ECO:0000313" key="5">
    <source>
        <dbReference type="EMBL" id="PZR78966.1"/>
    </source>
</evidence>
<reference evidence="5" key="2">
    <citation type="submission" date="2018-05" db="EMBL/GenBank/DDBJ databases">
        <authorList>
            <person name="Ferrari B."/>
        </authorList>
    </citation>
    <scope>NUCLEOTIDE SEQUENCE</scope>
    <source>
        <strain evidence="5">RRmetagenome_bin12</strain>
    </source>
</reference>
<dbReference type="Proteomes" id="UP000606991">
    <property type="component" value="Unassembled WGS sequence"/>
</dbReference>
<evidence type="ECO:0000313" key="4">
    <source>
        <dbReference type="EMBL" id="MBJ7595091.1"/>
    </source>
</evidence>
<dbReference type="EMBL" id="JAEKNS010000100">
    <property type="protein sequence ID" value="MBJ7595091.1"/>
    <property type="molecule type" value="Genomic_DNA"/>
</dbReference>
<dbReference type="PANTHER" id="PTHR13696:SF99">
    <property type="entry name" value="COBYRINIC ACID AC-DIAMIDE SYNTHASE"/>
    <property type="match status" value="1"/>
</dbReference>
<dbReference type="InterPro" id="IPR025669">
    <property type="entry name" value="AAA_dom"/>
</dbReference>
<evidence type="ECO:0000256" key="1">
    <source>
        <dbReference type="ARBA" id="ARBA00006976"/>
    </source>
</evidence>